<feature type="region of interest" description="Disordered" evidence="6">
    <location>
        <begin position="139"/>
        <end position="158"/>
    </location>
</feature>
<feature type="compositionally biased region" description="Basic residues" evidence="6">
    <location>
        <begin position="1"/>
        <end position="22"/>
    </location>
</feature>
<dbReference type="InterPro" id="IPR013763">
    <property type="entry name" value="Cyclin-like_dom"/>
</dbReference>
<keyword evidence="3 5" id="KW-0195">Cyclin</keyword>
<dbReference type="SUPFAM" id="SSF47954">
    <property type="entry name" value="Cyclin-like"/>
    <property type="match status" value="2"/>
</dbReference>
<keyword evidence="2" id="KW-0132">Cell division</keyword>
<proteinExistence type="inferred from homology"/>
<sequence length="482" mass="52306">MEAAYPKKHHPPLARLPRRPRHPAGDEAEETLSSCSLPAAPQEEAGPAAFLPQPPLPPTPVGSSSRRRQHLEAEEEGEMEEGLGCSAADSDLLCAEDGACLDGAGEEDDGGAGGLAFDGDSALSESEEEYIRLLVSSESSSGFESGGAGFSSSGPGESSAAAEVAEEWLKSARTGAVRWLLKKHLTKKMRFLNQTRASFGFSLRTAYLSVIYLDRFLLRRTIDRGQSWAIQLLSVACLSLAAKMEECIVPALTEFPVEEHRFDAKAIQRMELLVLSTLEWRMSSVTPFLYLNYFACKLGGGELGATGVFYRAIAFIFASIEGEDRPKQTPFRTINASPVILFYPYSLISSLCSHPGMNLVDYRPSAAAAAAIFAASGQELTRGLLEDKMRTVSMCGSLELDQILSCYRVMIQESQKLQRVLKLVRFLIPPGLESSASQSTITHSSDNAIDDPHLSSASCKRRRLALSSYSCSCSVSNKNHSD</sequence>
<dbReference type="OrthoDB" id="306099at2759"/>
<evidence type="ECO:0000256" key="5">
    <source>
        <dbReference type="RuleBase" id="RU000383"/>
    </source>
</evidence>
<evidence type="ECO:0000259" key="7">
    <source>
        <dbReference type="SMART" id="SM00385"/>
    </source>
</evidence>
<accession>A0A843VFD1</accession>
<dbReference type="FunFam" id="1.10.472.10:FF:000069">
    <property type="entry name" value="Cyclin-D5-1"/>
    <property type="match status" value="1"/>
</dbReference>
<feature type="region of interest" description="Disordered" evidence="6">
    <location>
        <begin position="1"/>
        <end position="83"/>
    </location>
</feature>
<keyword evidence="4" id="KW-0131">Cell cycle</keyword>
<evidence type="ECO:0000256" key="3">
    <source>
        <dbReference type="ARBA" id="ARBA00023127"/>
    </source>
</evidence>
<protein>
    <recommendedName>
        <fullName evidence="7">Cyclin-like domain-containing protein</fullName>
    </recommendedName>
</protein>
<evidence type="ECO:0000256" key="4">
    <source>
        <dbReference type="ARBA" id="ARBA00023306"/>
    </source>
</evidence>
<comment type="caution">
    <text evidence="8">The sequence shown here is derived from an EMBL/GenBank/DDBJ whole genome shotgun (WGS) entry which is preliminary data.</text>
</comment>
<name>A0A843VFD1_COLES</name>
<evidence type="ECO:0000256" key="1">
    <source>
        <dbReference type="ARBA" id="ARBA00009065"/>
    </source>
</evidence>
<dbReference type="Pfam" id="PF00134">
    <property type="entry name" value="Cyclin_N"/>
    <property type="match status" value="1"/>
</dbReference>
<evidence type="ECO:0000313" key="9">
    <source>
        <dbReference type="Proteomes" id="UP000652761"/>
    </source>
</evidence>
<feature type="domain" description="Cyclin-like" evidence="7">
    <location>
        <begin position="190"/>
        <end position="276"/>
    </location>
</feature>
<dbReference type="Gene3D" id="1.10.472.10">
    <property type="entry name" value="Cyclin-like"/>
    <property type="match status" value="2"/>
</dbReference>
<dbReference type="AlphaFoldDB" id="A0A843VFD1"/>
<evidence type="ECO:0000256" key="6">
    <source>
        <dbReference type="SAM" id="MobiDB-lite"/>
    </source>
</evidence>
<reference evidence="8" key="1">
    <citation type="submission" date="2017-07" db="EMBL/GenBank/DDBJ databases">
        <title>Taro Niue Genome Assembly and Annotation.</title>
        <authorList>
            <person name="Atibalentja N."/>
            <person name="Keating K."/>
            <person name="Fields C.J."/>
        </authorList>
    </citation>
    <scope>NUCLEOTIDE SEQUENCE</scope>
    <source>
        <strain evidence="8">Niue_2</strain>
        <tissue evidence="8">Leaf</tissue>
    </source>
</reference>
<evidence type="ECO:0000313" key="8">
    <source>
        <dbReference type="EMBL" id="MQL95078.1"/>
    </source>
</evidence>
<gene>
    <name evidence="8" type="ORF">Taro_027746</name>
</gene>
<dbReference type="CDD" id="cd20543">
    <property type="entry name" value="CYCLIN_AtCycD-like_rpt1"/>
    <property type="match status" value="1"/>
</dbReference>
<dbReference type="PANTHER" id="PTHR10177">
    <property type="entry name" value="CYCLINS"/>
    <property type="match status" value="1"/>
</dbReference>
<dbReference type="EMBL" id="NMUH01001749">
    <property type="protein sequence ID" value="MQL95078.1"/>
    <property type="molecule type" value="Genomic_DNA"/>
</dbReference>
<organism evidence="8 9">
    <name type="scientific">Colocasia esculenta</name>
    <name type="common">Wild taro</name>
    <name type="synonym">Arum esculentum</name>
    <dbReference type="NCBI Taxonomy" id="4460"/>
    <lineage>
        <taxon>Eukaryota</taxon>
        <taxon>Viridiplantae</taxon>
        <taxon>Streptophyta</taxon>
        <taxon>Embryophyta</taxon>
        <taxon>Tracheophyta</taxon>
        <taxon>Spermatophyta</taxon>
        <taxon>Magnoliopsida</taxon>
        <taxon>Liliopsida</taxon>
        <taxon>Araceae</taxon>
        <taxon>Aroideae</taxon>
        <taxon>Colocasieae</taxon>
        <taxon>Colocasia</taxon>
    </lineage>
</organism>
<dbReference type="InterPro" id="IPR036915">
    <property type="entry name" value="Cyclin-like_sf"/>
</dbReference>
<comment type="similarity">
    <text evidence="1">Belongs to the cyclin family. Cyclin D subfamily.</text>
</comment>
<dbReference type="InterPro" id="IPR006671">
    <property type="entry name" value="Cyclin_N"/>
</dbReference>
<evidence type="ECO:0000256" key="2">
    <source>
        <dbReference type="ARBA" id="ARBA00022618"/>
    </source>
</evidence>
<feature type="compositionally biased region" description="Low complexity" evidence="6">
    <location>
        <begin position="38"/>
        <end position="51"/>
    </location>
</feature>
<keyword evidence="9" id="KW-1185">Reference proteome</keyword>
<dbReference type="Proteomes" id="UP000652761">
    <property type="component" value="Unassembled WGS sequence"/>
</dbReference>
<dbReference type="InterPro" id="IPR039361">
    <property type="entry name" value="Cyclin"/>
</dbReference>
<dbReference type="GO" id="GO:0051301">
    <property type="term" value="P:cell division"/>
    <property type="evidence" value="ECO:0007669"/>
    <property type="project" value="UniProtKB-KW"/>
</dbReference>
<dbReference type="SMART" id="SM00385">
    <property type="entry name" value="CYCLIN"/>
    <property type="match status" value="1"/>
</dbReference>